<keyword evidence="2" id="KW-0812">Transmembrane</keyword>
<dbReference type="InterPro" id="IPR008780">
    <property type="entry name" value="Plasmodium_Vir"/>
</dbReference>
<feature type="region of interest" description="Disordered" evidence="1">
    <location>
        <begin position="336"/>
        <end position="369"/>
    </location>
</feature>
<dbReference type="EMBL" id="CP016252">
    <property type="protein sequence ID" value="ANQ11000.1"/>
    <property type="molecule type" value="Genomic_DNA"/>
</dbReference>
<dbReference type="KEGG" id="pcot:PCOAH_00052300"/>
<dbReference type="Pfam" id="PF05795">
    <property type="entry name" value="Plasmodium_Vir"/>
    <property type="match status" value="1"/>
</dbReference>
<accession>A0A1B1E7T4</accession>
<gene>
    <name evidence="3" type="ORF">PCOAH_00052300</name>
</gene>
<evidence type="ECO:0000313" key="4">
    <source>
        <dbReference type="Proteomes" id="UP000092716"/>
    </source>
</evidence>
<name>A0A1B1E7T4_9APIC</name>
<keyword evidence="2" id="KW-0472">Membrane</keyword>
<dbReference type="OrthoDB" id="389190at2759"/>
<keyword evidence="2" id="KW-1133">Transmembrane helix</keyword>
<dbReference type="GeneID" id="30911964"/>
<dbReference type="VEuPathDB" id="PlasmoDB:PCOAH_00052300"/>
<feature type="transmembrane region" description="Helical" evidence="2">
    <location>
        <begin position="302"/>
        <end position="322"/>
    </location>
</feature>
<dbReference type="RefSeq" id="XP_019917695.1">
    <property type="nucleotide sequence ID" value="XM_020062010.1"/>
</dbReference>
<organism evidence="3 4">
    <name type="scientific">Plasmodium coatneyi</name>
    <dbReference type="NCBI Taxonomy" id="208452"/>
    <lineage>
        <taxon>Eukaryota</taxon>
        <taxon>Sar</taxon>
        <taxon>Alveolata</taxon>
        <taxon>Apicomplexa</taxon>
        <taxon>Aconoidasida</taxon>
        <taxon>Haemosporida</taxon>
        <taxon>Plasmodiidae</taxon>
        <taxon>Plasmodium</taxon>
    </lineage>
</organism>
<evidence type="ECO:0000256" key="1">
    <source>
        <dbReference type="SAM" id="MobiDB-lite"/>
    </source>
</evidence>
<dbReference type="Proteomes" id="UP000092716">
    <property type="component" value="Chromosome 14"/>
</dbReference>
<protein>
    <submittedName>
        <fullName evidence="3">KIR protein</fullName>
    </submittedName>
</protein>
<keyword evidence="4" id="KW-1185">Reference proteome</keyword>
<reference evidence="4" key="1">
    <citation type="submission" date="2016-06" db="EMBL/GenBank/DDBJ databases">
        <title>First high quality genome sequence of Plasmodium coatneyi using continuous long reads from single molecule, real-time sequencing.</title>
        <authorList>
            <person name="Chien J.-T."/>
            <person name="Pakala S.B."/>
            <person name="Geraldo J.A."/>
            <person name="Lapp S.A."/>
            <person name="Barnwell J.W."/>
            <person name="Kissinger J.C."/>
            <person name="Galinski M.R."/>
            <person name="Humphrey J.C."/>
        </authorList>
    </citation>
    <scope>NUCLEOTIDE SEQUENCE [LARGE SCALE GENOMIC DNA]</scope>
    <source>
        <strain evidence="4">Hackeri</strain>
    </source>
</reference>
<proteinExistence type="predicted"/>
<evidence type="ECO:0000313" key="3">
    <source>
        <dbReference type="EMBL" id="ANQ11000.1"/>
    </source>
</evidence>
<sequence length="385" mass="42014">MTGQKAELTLQHLNLLNSKQDLYGQLPGGGVQTSCTKQSAVGTAKSNIEAQLGIVSNAQKILQAWCHVHEKLNVTTSKDDWCYDFYYWLGNIVSKHLKGSTSFKNVMSDIYRDLKGVASTNICINLYPNIDRDIFDQRKIMYDCTQDFGMLWEYTGTKGGTCVPEYHEHLEQMKKACAPMSEYCQGNQGKTDPYCTWFNNKKGECCNEKLSKLTCTKVGSTGNQNTGSPRPGSTGTCNTGSCNPGSSGSGSTGTWNPGSSGTGSTGTCTPGQSGCPSARYDFDLGDVVVSGGSAASSNVASIAVPSALGAVGLPTIAAFLFYKYKSFFLRKHNYSGNGRRRRRRKRSTFRHELNTLSDDDNSTEYDSTMEYSSEYSIPYTSSSSR</sequence>
<feature type="region of interest" description="Disordered" evidence="1">
    <location>
        <begin position="245"/>
        <end position="270"/>
    </location>
</feature>
<dbReference type="AlphaFoldDB" id="A0A1B1E7T4"/>
<feature type="compositionally biased region" description="Basic residues" evidence="1">
    <location>
        <begin position="336"/>
        <end position="348"/>
    </location>
</feature>
<evidence type="ECO:0000256" key="2">
    <source>
        <dbReference type="SAM" id="Phobius"/>
    </source>
</evidence>